<accession>A0ABN2BY80</accession>
<dbReference type="SUPFAM" id="SSF55874">
    <property type="entry name" value="ATPase domain of HSP90 chaperone/DNA topoisomerase II/histidine kinase"/>
    <property type="match status" value="1"/>
</dbReference>
<dbReference type="SMART" id="SM00387">
    <property type="entry name" value="HATPase_c"/>
    <property type="match status" value="1"/>
</dbReference>
<dbReference type="SUPFAM" id="SSF47384">
    <property type="entry name" value="Homodimeric domain of signal transducing histidine kinase"/>
    <property type="match status" value="1"/>
</dbReference>
<dbReference type="CDD" id="cd00082">
    <property type="entry name" value="HisKA"/>
    <property type="match status" value="1"/>
</dbReference>
<comment type="catalytic activity">
    <reaction evidence="1">
        <text>ATP + protein L-histidine = ADP + protein N-phospho-L-histidine.</text>
        <dbReference type="EC" id="2.7.13.3"/>
    </reaction>
</comment>
<evidence type="ECO:0000256" key="1">
    <source>
        <dbReference type="ARBA" id="ARBA00000085"/>
    </source>
</evidence>
<protein>
    <recommendedName>
        <fullName evidence="8">Sensor-like histidine kinase SenX3</fullName>
        <ecNumber evidence="3">2.7.13.3</ecNumber>
    </recommendedName>
</protein>
<evidence type="ECO:0000256" key="3">
    <source>
        <dbReference type="ARBA" id="ARBA00012438"/>
    </source>
</evidence>
<feature type="domain" description="Histidine kinase" evidence="10">
    <location>
        <begin position="137"/>
        <end position="354"/>
    </location>
</feature>
<keyword evidence="5" id="KW-0808">Transferase</keyword>
<dbReference type="InterPro" id="IPR005467">
    <property type="entry name" value="His_kinase_dom"/>
</dbReference>
<keyword evidence="11" id="KW-0067">ATP-binding</keyword>
<evidence type="ECO:0000256" key="7">
    <source>
        <dbReference type="ARBA" id="ARBA00023012"/>
    </source>
</evidence>
<dbReference type="InterPro" id="IPR003661">
    <property type="entry name" value="HisK_dim/P_dom"/>
</dbReference>
<evidence type="ECO:0000256" key="4">
    <source>
        <dbReference type="ARBA" id="ARBA00022553"/>
    </source>
</evidence>
<feature type="compositionally biased region" description="Basic and acidic residues" evidence="9">
    <location>
        <begin position="358"/>
        <end position="370"/>
    </location>
</feature>
<gene>
    <name evidence="11" type="ORF">GCM10009762_22210</name>
</gene>
<keyword evidence="4" id="KW-0597">Phosphoprotein</keyword>
<sequence length="387" mass="41869">MRERMPSATPAATPTSTAQPAAVSGEAEALLRTLRSGWMLVDRSDRVAAHSDDVDALGLVRDVDLRHDAVRDVVRRSRRENRVIETDLNLARGPIEGAELDLRVRVAPLNADIVVVLVEDRTQARRIEETRRDFVVNVSHELKTPVGGLRLLSEAVEDAADDSEAVARFAARMKTETVRLSNLVQEIVDLSRLQGADTIATAKPVDLAECAHRAVEETRLLAEGRGISLSVRTDEGPHLVLGDESLLTTACRNLVNNAVNYSGDETRIVVAVSSEDDAVAVQVTDQGVGLSAAEIERIFERFYRVDPARSRQTGGTGLGLAIVKHVCANHGGQIRVWSEPGVGSTFEMQIPACNGERAGRETSELADTPREPVSAAAGRTAETKDKL</sequence>
<keyword evidence="7" id="KW-0902">Two-component regulatory system</keyword>
<evidence type="ECO:0000256" key="9">
    <source>
        <dbReference type="SAM" id="MobiDB-lite"/>
    </source>
</evidence>
<evidence type="ECO:0000313" key="11">
    <source>
        <dbReference type="EMBL" id="GAA1548561.1"/>
    </source>
</evidence>
<dbReference type="Proteomes" id="UP001501288">
    <property type="component" value="Unassembled WGS sequence"/>
</dbReference>
<dbReference type="PROSITE" id="PS50109">
    <property type="entry name" value="HIS_KIN"/>
    <property type="match status" value="1"/>
</dbReference>
<dbReference type="EC" id="2.7.13.3" evidence="3"/>
<keyword evidence="12" id="KW-1185">Reference proteome</keyword>
<evidence type="ECO:0000256" key="5">
    <source>
        <dbReference type="ARBA" id="ARBA00022679"/>
    </source>
</evidence>
<name>A0ABN2BY80_9MICO</name>
<proteinExistence type="predicted"/>
<dbReference type="SMART" id="SM00388">
    <property type="entry name" value="HisKA"/>
    <property type="match status" value="1"/>
</dbReference>
<dbReference type="InterPro" id="IPR050351">
    <property type="entry name" value="BphY/WalK/GraS-like"/>
</dbReference>
<dbReference type="Gene3D" id="1.10.287.130">
    <property type="match status" value="1"/>
</dbReference>
<evidence type="ECO:0000256" key="8">
    <source>
        <dbReference type="ARBA" id="ARBA00039401"/>
    </source>
</evidence>
<feature type="compositionally biased region" description="Low complexity" evidence="9">
    <location>
        <begin position="1"/>
        <end position="22"/>
    </location>
</feature>
<dbReference type="Pfam" id="PF02518">
    <property type="entry name" value="HATPase_c"/>
    <property type="match status" value="1"/>
</dbReference>
<feature type="region of interest" description="Disordered" evidence="9">
    <location>
        <begin position="358"/>
        <end position="387"/>
    </location>
</feature>
<evidence type="ECO:0000256" key="6">
    <source>
        <dbReference type="ARBA" id="ARBA00022777"/>
    </source>
</evidence>
<dbReference type="Gene3D" id="3.30.565.10">
    <property type="entry name" value="Histidine kinase-like ATPase, C-terminal domain"/>
    <property type="match status" value="1"/>
</dbReference>
<reference evidence="11 12" key="1">
    <citation type="journal article" date="2019" name="Int. J. Syst. Evol. Microbiol.">
        <title>The Global Catalogue of Microorganisms (GCM) 10K type strain sequencing project: providing services to taxonomists for standard genome sequencing and annotation.</title>
        <authorList>
            <consortium name="The Broad Institute Genomics Platform"/>
            <consortium name="The Broad Institute Genome Sequencing Center for Infectious Disease"/>
            <person name="Wu L."/>
            <person name="Ma J."/>
        </authorList>
    </citation>
    <scope>NUCLEOTIDE SEQUENCE [LARGE SCALE GENOMIC DNA]</scope>
    <source>
        <strain evidence="11 12">JCM 14588</strain>
    </source>
</reference>
<dbReference type="InterPro" id="IPR036890">
    <property type="entry name" value="HATPase_C_sf"/>
</dbReference>
<evidence type="ECO:0000259" key="10">
    <source>
        <dbReference type="PROSITE" id="PS50109"/>
    </source>
</evidence>
<comment type="caution">
    <text evidence="11">The sequence shown here is derived from an EMBL/GenBank/DDBJ whole genome shotgun (WGS) entry which is preliminary data.</text>
</comment>
<dbReference type="InterPro" id="IPR036097">
    <property type="entry name" value="HisK_dim/P_sf"/>
</dbReference>
<keyword evidence="11" id="KW-0547">Nucleotide-binding</keyword>
<evidence type="ECO:0000256" key="2">
    <source>
        <dbReference type="ARBA" id="ARBA00004236"/>
    </source>
</evidence>
<dbReference type="Pfam" id="PF00512">
    <property type="entry name" value="HisKA"/>
    <property type="match status" value="1"/>
</dbReference>
<evidence type="ECO:0000313" key="12">
    <source>
        <dbReference type="Proteomes" id="UP001501288"/>
    </source>
</evidence>
<dbReference type="PANTHER" id="PTHR45453:SF1">
    <property type="entry name" value="PHOSPHATE REGULON SENSOR PROTEIN PHOR"/>
    <property type="match status" value="1"/>
</dbReference>
<dbReference type="GO" id="GO:0005524">
    <property type="term" value="F:ATP binding"/>
    <property type="evidence" value="ECO:0007669"/>
    <property type="project" value="UniProtKB-KW"/>
</dbReference>
<dbReference type="InterPro" id="IPR003594">
    <property type="entry name" value="HATPase_dom"/>
</dbReference>
<keyword evidence="6" id="KW-0418">Kinase</keyword>
<dbReference type="PANTHER" id="PTHR45453">
    <property type="entry name" value="PHOSPHATE REGULON SENSOR PROTEIN PHOR"/>
    <property type="match status" value="1"/>
</dbReference>
<organism evidence="11 12">
    <name type="scientific">Dermacoccus barathri</name>
    <dbReference type="NCBI Taxonomy" id="322601"/>
    <lineage>
        <taxon>Bacteria</taxon>
        <taxon>Bacillati</taxon>
        <taxon>Actinomycetota</taxon>
        <taxon>Actinomycetes</taxon>
        <taxon>Micrococcales</taxon>
        <taxon>Dermacoccaceae</taxon>
        <taxon>Dermacoccus</taxon>
    </lineage>
</organism>
<dbReference type="InterPro" id="IPR004358">
    <property type="entry name" value="Sig_transdc_His_kin-like_C"/>
</dbReference>
<dbReference type="PRINTS" id="PR00344">
    <property type="entry name" value="BCTRLSENSOR"/>
</dbReference>
<feature type="region of interest" description="Disordered" evidence="9">
    <location>
        <begin position="1"/>
        <end position="24"/>
    </location>
</feature>
<comment type="subcellular location">
    <subcellularLocation>
        <location evidence="2">Cell membrane</location>
    </subcellularLocation>
</comment>
<dbReference type="CDD" id="cd00075">
    <property type="entry name" value="HATPase"/>
    <property type="match status" value="1"/>
</dbReference>
<dbReference type="EMBL" id="BAAANV010000045">
    <property type="protein sequence ID" value="GAA1548561.1"/>
    <property type="molecule type" value="Genomic_DNA"/>
</dbReference>